<feature type="region of interest" description="Disordered" evidence="1">
    <location>
        <begin position="1"/>
        <end position="50"/>
    </location>
</feature>
<accession>A0A1X0R146</accession>
<reference evidence="3" key="1">
    <citation type="journal article" date="2016" name="Proc. Natl. Acad. Sci. U.S.A.">
        <title>Lipid metabolic changes in an early divergent fungus govern the establishment of a mutualistic symbiosis with endobacteria.</title>
        <authorList>
            <person name="Lastovetsky O.A."/>
            <person name="Gaspar M.L."/>
            <person name="Mondo S.J."/>
            <person name="LaButti K.M."/>
            <person name="Sandor L."/>
            <person name="Grigoriev I.V."/>
            <person name="Henry S.A."/>
            <person name="Pawlowska T.E."/>
        </authorList>
    </citation>
    <scope>NUCLEOTIDE SEQUENCE [LARGE SCALE GENOMIC DNA]</scope>
    <source>
        <strain evidence="3">ATCC 52814</strain>
    </source>
</reference>
<evidence type="ECO:0000256" key="2">
    <source>
        <dbReference type="SAM" id="Phobius"/>
    </source>
</evidence>
<dbReference type="InterPro" id="IPR036259">
    <property type="entry name" value="MFS_trans_sf"/>
</dbReference>
<dbReference type="AlphaFoldDB" id="A0A1X0R146"/>
<evidence type="ECO:0008006" key="4">
    <source>
        <dbReference type="Google" id="ProtNLM"/>
    </source>
</evidence>
<feature type="transmembrane region" description="Helical" evidence="2">
    <location>
        <begin position="57"/>
        <end position="78"/>
    </location>
</feature>
<sequence>MTNSTPSSKSSTATMENTDIEASKQQFTDDKQQQQQQAYNYKDDPDNPLNWSKSKKYTGFFIVFMMSFMGYFTSAVYMPATHDIMVYFNTNLTVSLHFHKYNHVTPTDCYL</sequence>
<gene>
    <name evidence="3" type="ORF">BCV72DRAFT_134276</name>
</gene>
<protein>
    <recommendedName>
        <fullName evidence="4">MFS general substrate transporter</fullName>
    </recommendedName>
</protein>
<dbReference type="EMBL" id="KV921938">
    <property type="protein sequence ID" value="ORE05729.1"/>
    <property type="molecule type" value="Genomic_DNA"/>
</dbReference>
<evidence type="ECO:0000256" key="1">
    <source>
        <dbReference type="SAM" id="MobiDB-lite"/>
    </source>
</evidence>
<dbReference type="VEuPathDB" id="FungiDB:BCV72DRAFT_134276"/>
<dbReference type="SUPFAM" id="SSF103473">
    <property type="entry name" value="MFS general substrate transporter"/>
    <property type="match status" value="1"/>
</dbReference>
<organism evidence="3">
    <name type="scientific">Rhizopus microsporus var. microsporus</name>
    <dbReference type="NCBI Taxonomy" id="86635"/>
    <lineage>
        <taxon>Eukaryota</taxon>
        <taxon>Fungi</taxon>
        <taxon>Fungi incertae sedis</taxon>
        <taxon>Mucoromycota</taxon>
        <taxon>Mucoromycotina</taxon>
        <taxon>Mucoromycetes</taxon>
        <taxon>Mucorales</taxon>
        <taxon>Mucorineae</taxon>
        <taxon>Rhizopodaceae</taxon>
        <taxon>Rhizopus</taxon>
    </lineage>
</organism>
<keyword evidence="2" id="KW-0472">Membrane</keyword>
<proteinExistence type="predicted"/>
<keyword evidence="2" id="KW-0812">Transmembrane</keyword>
<evidence type="ECO:0000313" key="3">
    <source>
        <dbReference type="EMBL" id="ORE05729.1"/>
    </source>
</evidence>
<name>A0A1X0R146_RHIZD</name>
<keyword evidence="2" id="KW-1133">Transmembrane helix</keyword>
<dbReference type="Proteomes" id="UP000242414">
    <property type="component" value="Unassembled WGS sequence"/>
</dbReference>
<feature type="compositionally biased region" description="Polar residues" evidence="1">
    <location>
        <begin position="1"/>
        <end position="17"/>
    </location>
</feature>